<proteinExistence type="predicted"/>
<dbReference type="OrthoDB" id="3914029at2759"/>
<sequence>MSKDGALPCYEESTNAHLHSQYHTSNTSDGQHIRDRVRAIREEQIASVINEHVYPLISQQATYGIGSINIALMPSDVVLPQEDKVKSDTEYDFETSDGPQVEIIGFPEELQRIQLEGHVNRLEFWKQRGVVEELERALNETLDTSSQSTVTTGDVQPPLPQRPAKKGFFGRTSSSATTETSGPLPKEKNSLKLTARLEEICLRTVSAFGLYETITRQSIIIKFSAGC</sequence>
<feature type="region of interest" description="Disordered" evidence="1">
    <location>
        <begin position="141"/>
        <end position="187"/>
    </location>
</feature>
<keyword evidence="3" id="KW-1185">Reference proteome</keyword>
<evidence type="ECO:0000313" key="2">
    <source>
        <dbReference type="EMBL" id="KAF2495640.1"/>
    </source>
</evidence>
<gene>
    <name evidence="2" type="ORF">BU16DRAFT_510602</name>
</gene>
<feature type="compositionally biased region" description="Polar residues" evidence="1">
    <location>
        <begin position="141"/>
        <end position="154"/>
    </location>
</feature>
<feature type="compositionally biased region" description="Polar residues" evidence="1">
    <location>
        <begin position="171"/>
        <end position="181"/>
    </location>
</feature>
<dbReference type="Proteomes" id="UP000799750">
    <property type="component" value="Unassembled WGS sequence"/>
</dbReference>
<organism evidence="2 3">
    <name type="scientific">Lophium mytilinum</name>
    <dbReference type="NCBI Taxonomy" id="390894"/>
    <lineage>
        <taxon>Eukaryota</taxon>
        <taxon>Fungi</taxon>
        <taxon>Dikarya</taxon>
        <taxon>Ascomycota</taxon>
        <taxon>Pezizomycotina</taxon>
        <taxon>Dothideomycetes</taxon>
        <taxon>Pleosporomycetidae</taxon>
        <taxon>Mytilinidiales</taxon>
        <taxon>Mytilinidiaceae</taxon>
        <taxon>Lophium</taxon>
    </lineage>
</organism>
<dbReference type="AlphaFoldDB" id="A0A6A6QUP7"/>
<evidence type="ECO:0000313" key="3">
    <source>
        <dbReference type="Proteomes" id="UP000799750"/>
    </source>
</evidence>
<reference evidence="2" key="1">
    <citation type="journal article" date="2020" name="Stud. Mycol.">
        <title>101 Dothideomycetes genomes: a test case for predicting lifestyles and emergence of pathogens.</title>
        <authorList>
            <person name="Haridas S."/>
            <person name="Albert R."/>
            <person name="Binder M."/>
            <person name="Bloem J."/>
            <person name="Labutti K."/>
            <person name="Salamov A."/>
            <person name="Andreopoulos B."/>
            <person name="Baker S."/>
            <person name="Barry K."/>
            <person name="Bills G."/>
            <person name="Bluhm B."/>
            <person name="Cannon C."/>
            <person name="Castanera R."/>
            <person name="Culley D."/>
            <person name="Daum C."/>
            <person name="Ezra D."/>
            <person name="Gonzalez J."/>
            <person name="Henrissat B."/>
            <person name="Kuo A."/>
            <person name="Liang C."/>
            <person name="Lipzen A."/>
            <person name="Lutzoni F."/>
            <person name="Magnuson J."/>
            <person name="Mondo S."/>
            <person name="Nolan M."/>
            <person name="Ohm R."/>
            <person name="Pangilinan J."/>
            <person name="Park H.-J."/>
            <person name="Ramirez L."/>
            <person name="Alfaro M."/>
            <person name="Sun H."/>
            <person name="Tritt A."/>
            <person name="Yoshinaga Y."/>
            <person name="Zwiers L.-H."/>
            <person name="Turgeon B."/>
            <person name="Goodwin S."/>
            <person name="Spatafora J."/>
            <person name="Crous P."/>
            <person name="Grigoriev I."/>
        </authorList>
    </citation>
    <scope>NUCLEOTIDE SEQUENCE</scope>
    <source>
        <strain evidence="2">CBS 269.34</strain>
    </source>
</reference>
<evidence type="ECO:0000256" key="1">
    <source>
        <dbReference type="SAM" id="MobiDB-lite"/>
    </source>
</evidence>
<dbReference type="EMBL" id="MU004189">
    <property type="protein sequence ID" value="KAF2495640.1"/>
    <property type="molecule type" value="Genomic_DNA"/>
</dbReference>
<protein>
    <submittedName>
        <fullName evidence="2">Uncharacterized protein</fullName>
    </submittedName>
</protein>
<accession>A0A6A6QUP7</accession>
<name>A0A6A6QUP7_9PEZI</name>